<sequence>MMCLRSHDHPLGMNSMRYRWPFTWRRSPRIAKGRNCHSLDEILHLNLYFFLFFYISKIGKRMKEFTSLSPQNKFLQEFIGRIEQLHILFSTAISWRAHDGSSSSFWSGPSTNGVFLNFRGKDTRHNFIGFLHRALKRKRINVFMYDEDL</sequence>
<dbReference type="Gene3D" id="3.40.50.10140">
    <property type="entry name" value="Toll/interleukin-1 receptor homology (TIR) domain"/>
    <property type="match status" value="1"/>
</dbReference>
<protein>
    <recommendedName>
        <fullName evidence="1">TIR domain-containing protein</fullName>
    </recommendedName>
</protein>
<proteinExistence type="predicted"/>
<dbReference type="GO" id="GO:0007165">
    <property type="term" value="P:signal transduction"/>
    <property type="evidence" value="ECO:0007669"/>
    <property type="project" value="InterPro"/>
</dbReference>
<evidence type="ECO:0000313" key="3">
    <source>
        <dbReference type="Proteomes" id="UP001141806"/>
    </source>
</evidence>
<evidence type="ECO:0000313" key="2">
    <source>
        <dbReference type="EMBL" id="KAJ4981324.1"/>
    </source>
</evidence>
<feature type="domain" description="TIR" evidence="1">
    <location>
        <begin position="110"/>
        <end position="149"/>
    </location>
</feature>
<accession>A0A9Q0L3Q7</accession>
<comment type="caution">
    <text evidence="2">The sequence shown here is derived from an EMBL/GenBank/DDBJ whole genome shotgun (WGS) entry which is preliminary data.</text>
</comment>
<dbReference type="PROSITE" id="PS50104">
    <property type="entry name" value="TIR"/>
    <property type="match status" value="1"/>
</dbReference>
<keyword evidence="3" id="KW-1185">Reference proteome</keyword>
<organism evidence="2 3">
    <name type="scientific">Protea cynaroides</name>
    <dbReference type="NCBI Taxonomy" id="273540"/>
    <lineage>
        <taxon>Eukaryota</taxon>
        <taxon>Viridiplantae</taxon>
        <taxon>Streptophyta</taxon>
        <taxon>Embryophyta</taxon>
        <taxon>Tracheophyta</taxon>
        <taxon>Spermatophyta</taxon>
        <taxon>Magnoliopsida</taxon>
        <taxon>Proteales</taxon>
        <taxon>Proteaceae</taxon>
        <taxon>Protea</taxon>
    </lineage>
</organism>
<dbReference type="InterPro" id="IPR000157">
    <property type="entry name" value="TIR_dom"/>
</dbReference>
<name>A0A9Q0L3Q7_9MAGN</name>
<gene>
    <name evidence="2" type="ORF">NE237_032161</name>
</gene>
<dbReference type="EMBL" id="JAMYWD010000001">
    <property type="protein sequence ID" value="KAJ4981324.1"/>
    <property type="molecule type" value="Genomic_DNA"/>
</dbReference>
<dbReference type="SUPFAM" id="SSF52200">
    <property type="entry name" value="Toll/Interleukin receptor TIR domain"/>
    <property type="match status" value="1"/>
</dbReference>
<reference evidence="2" key="1">
    <citation type="journal article" date="2023" name="Plant J.">
        <title>The genome of the king protea, Protea cynaroides.</title>
        <authorList>
            <person name="Chang J."/>
            <person name="Duong T.A."/>
            <person name="Schoeman C."/>
            <person name="Ma X."/>
            <person name="Roodt D."/>
            <person name="Barker N."/>
            <person name="Li Z."/>
            <person name="Van de Peer Y."/>
            <person name="Mizrachi E."/>
        </authorList>
    </citation>
    <scope>NUCLEOTIDE SEQUENCE</scope>
    <source>
        <tissue evidence="2">Young leaves</tissue>
    </source>
</reference>
<dbReference type="Pfam" id="PF01582">
    <property type="entry name" value="TIR"/>
    <property type="match status" value="1"/>
</dbReference>
<dbReference type="AlphaFoldDB" id="A0A9Q0L3Q7"/>
<dbReference type="Proteomes" id="UP001141806">
    <property type="component" value="Unassembled WGS sequence"/>
</dbReference>
<dbReference type="InterPro" id="IPR035897">
    <property type="entry name" value="Toll_tir_struct_dom_sf"/>
</dbReference>
<evidence type="ECO:0000259" key="1">
    <source>
        <dbReference type="PROSITE" id="PS50104"/>
    </source>
</evidence>